<evidence type="ECO:0000313" key="2">
    <source>
        <dbReference type="EMBL" id="CAG8408996.1"/>
    </source>
</evidence>
<dbReference type="PANTHER" id="PTHR21310:SF58">
    <property type="entry name" value="AMINOGLYCOSIDE PHOSPHOTRANSFERASE DOMAIN-CONTAINING PROTEIN"/>
    <property type="match status" value="1"/>
</dbReference>
<evidence type="ECO:0000259" key="1">
    <source>
        <dbReference type="Pfam" id="PF01636"/>
    </source>
</evidence>
<dbReference type="CDD" id="cd05120">
    <property type="entry name" value="APH_ChoK_like"/>
    <property type="match status" value="1"/>
</dbReference>
<dbReference type="InterPro" id="IPR051678">
    <property type="entry name" value="AGP_Transferase"/>
</dbReference>
<reference evidence="2" key="1">
    <citation type="submission" date="2021-07" db="EMBL/GenBank/DDBJ databases">
        <authorList>
            <person name="Branca A.L. A."/>
        </authorList>
    </citation>
    <scope>NUCLEOTIDE SEQUENCE</scope>
</reference>
<protein>
    <recommendedName>
        <fullName evidence="1">Aminoglycoside phosphotransferase domain-containing protein</fullName>
    </recommendedName>
</protein>
<dbReference type="Pfam" id="PF01636">
    <property type="entry name" value="APH"/>
    <property type="match status" value="1"/>
</dbReference>
<feature type="domain" description="Aminoglycoside phosphotransferase" evidence="1">
    <location>
        <begin position="48"/>
        <end position="227"/>
    </location>
</feature>
<dbReference type="PANTHER" id="PTHR21310">
    <property type="entry name" value="AMINOGLYCOSIDE PHOSPHOTRANSFERASE-RELATED-RELATED"/>
    <property type="match status" value="1"/>
</dbReference>
<comment type="caution">
    <text evidence="2">The sequence shown here is derived from an EMBL/GenBank/DDBJ whole genome shotgun (WGS) entry which is preliminary data.</text>
</comment>
<organism evidence="2 3">
    <name type="scientific">Penicillium salamii</name>
    <dbReference type="NCBI Taxonomy" id="1612424"/>
    <lineage>
        <taxon>Eukaryota</taxon>
        <taxon>Fungi</taxon>
        <taxon>Dikarya</taxon>
        <taxon>Ascomycota</taxon>
        <taxon>Pezizomycotina</taxon>
        <taxon>Eurotiomycetes</taxon>
        <taxon>Eurotiomycetidae</taxon>
        <taxon>Eurotiales</taxon>
        <taxon>Aspergillaceae</taxon>
        <taxon>Penicillium</taxon>
    </lineage>
</organism>
<dbReference type="InterPro" id="IPR002575">
    <property type="entry name" value="Aminoglycoside_PTrfase"/>
</dbReference>
<name>A0A9W4JQY8_9EURO</name>
<dbReference type="EMBL" id="CAJVPD010000263">
    <property type="protein sequence ID" value="CAG8408996.1"/>
    <property type="molecule type" value="Genomic_DNA"/>
</dbReference>
<evidence type="ECO:0000313" key="3">
    <source>
        <dbReference type="Proteomes" id="UP001152592"/>
    </source>
</evidence>
<dbReference type="Proteomes" id="UP001152592">
    <property type="component" value="Unassembled WGS sequence"/>
</dbReference>
<dbReference type="SUPFAM" id="SSF56112">
    <property type="entry name" value="Protein kinase-like (PK-like)"/>
    <property type="match status" value="1"/>
</dbReference>
<sequence>MANERKHRASSCLLPLRLWIGKKLFGAVGPHGVRVSPGRMIKGPCPMSELAALQYVTEHTSIPVPKVFNAHYHNNYLYIEMGYVRGISLEAAWYRGHLSQDQKKYIIAEVGGYISQLRKLEPPQEGIVASASLDEALDHRVGSCTFGPFTSHKRFHSYLRVNLPIEDCDKEIGPGVAECHSRRYRSCFTHVDIAPRNIMVHEGKVSAIVNWQFGGWYPEYWEYTKAHYGQVDRPEWYMMD</sequence>
<dbReference type="AlphaFoldDB" id="A0A9W4JQY8"/>
<dbReference type="InterPro" id="IPR011009">
    <property type="entry name" value="Kinase-like_dom_sf"/>
</dbReference>
<gene>
    <name evidence="2" type="ORF">PSALAMII_LOCUS8491</name>
</gene>
<accession>A0A9W4JQY8</accession>
<dbReference type="OrthoDB" id="417450at2759"/>
<proteinExistence type="predicted"/>